<evidence type="ECO:0000313" key="3">
    <source>
        <dbReference type="Proteomes" id="UP001597187"/>
    </source>
</evidence>
<name>A0ABD6AYK1_9EURY</name>
<feature type="transmembrane region" description="Helical" evidence="1">
    <location>
        <begin position="12"/>
        <end position="32"/>
    </location>
</feature>
<comment type="caution">
    <text evidence="2">The sequence shown here is derived from an EMBL/GenBank/DDBJ whole genome shotgun (WGS) entry which is preliminary data.</text>
</comment>
<dbReference type="AlphaFoldDB" id="A0ABD6AYK1"/>
<sequence>MDAVLIQAEGFVGSIIGFLVSLVVGALGIYIAGRVVTDYGDYTYAIITALIGSLVWFVVALLVGWIPFLGALLAFVAYLWVINSRYPGGWGSAAAIALVAWAATVVVVYLLALLGIVTAEALGVPGV</sequence>
<evidence type="ECO:0000313" key="2">
    <source>
        <dbReference type="EMBL" id="MFD1514644.1"/>
    </source>
</evidence>
<proteinExistence type="predicted"/>
<gene>
    <name evidence="2" type="ORF">ACFSBT_15295</name>
</gene>
<dbReference type="Proteomes" id="UP001597187">
    <property type="component" value="Unassembled WGS sequence"/>
</dbReference>
<dbReference type="EMBL" id="JBHUDC010000008">
    <property type="protein sequence ID" value="MFD1514644.1"/>
    <property type="molecule type" value="Genomic_DNA"/>
</dbReference>
<reference evidence="2 3" key="1">
    <citation type="journal article" date="2019" name="Int. J. Syst. Evol. Microbiol.">
        <title>The Global Catalogue of Microorganisms (GCM) 10K type strain sequencing project: providing services to taxonomists for standard genome sequencing and annotation.</title>
        <authorList>
            <consortium name="The Broad Institute Genomics Platform"/>
            <consortium name="The Broad Institute Genome Sequencing Center for Infectious Disease"/>
            <person name="Wu L."/>
            <person name="Ma J."/>
        </authorList>
    </citation>
    <scope>NUCLEOTIDE SEQUENCE [LARGE SCALE GENOMIC DNA]</scope>
    <source>
        <strain evidence="2 3">CGMCC 1.12563</strain>
    </source>
</reference>
<keyword evidence="3" id="KW-1185">Reference proteome</keyword>
<feature type="transmembrane region" description="Helical" evidence="1">
    <location>
        <begin position="39"/>
        <end position="59"/>
    </location>
</feature>
<keyword evidence="1" id="KW-1133">Transmembrane helix</keyword>
<evidence type="ECO:0000256" key="1">
    <source>
        <dbReference type="SAM" id="Phobius"/>
    </source>
</evidence>
<keyword evidence="1" id="KW-0472">Membrane</keyword>
<dbReference type="RefSeq" id="WP_250874586.1">
    <property type="nucleotide sequence ID" value="NZ_JALXFV010000008.1"/>
</dbReference>
<organism evidence="2 3">
    <name type="scientific">Halomarina rubra</name>
    <dbReference type="NCBI Taxonomy" id="2071873"/>
    <lineage>
        <taxon>Archaea</taxon>
        <taxon>Methanobacteriati</taxon>
        <taxon>Methanobacteriota</taxon>
        <taxon>Stenosarchaea group</taxon>
        <taxon>Halobacteria</taxon>
        <taxon>Halobacteriales</taxon>
        <taxon>Natronomonadaceae</taxon>
        <taxon>Halomarina</taxon>
    </lineage>
</organism>
<feature type="transmembrane region" description="Helical" evidence="1">
    <location>
        <begin position="65"/>
        <end position="82"/>
    </location>
</feature>
<accession>A0ABD6AYK1</accession>
<evidence type="ECO:0008006" key="4">
    <source>
        <dbReference type="Google" id="ProtNLM"/>
    </source>
</evidence>
<keyword evidence="1" id="KW-0812">Transmembrane</keyword>
<feature type="transmembrane region" description="Helical" evidence="1">
    <location>
        <begin position="94"/>
        <end position="117"/>
    </location>
</feature>
<protein>
    <recommendedName>
        <fullName evidence="4">Yip1 domain-containing protein</fullName>
    </recommendedName>
</protein>